<dbReference type="SMART" id="SM00060">
    <property type="entry name" value="FN3"/>
    <property type="match status" value="2"/>
</dbReference>
<organism evidence="2 3">
    <name type="scientific">Eubacterium plexicaudatum ASF492</name>
    <dbReference type="NCBI Taxonomy" id="1235802"/>
    <lineage>
        <taxon>Bacteria</taxon>
        <taxon>Bacillati</taxon>
        <taxon>Bacillota</taxon>
        <taxon>Clostridia</taxon>
        <taxon>Eubacteriales</taxon>
        <taxon>Eubacteriaceae</taxon>
        <taxon>Eubacterium</taxon>
    </lineage>
</organism>
<keyword evidence="3" id="KW-1185">Reference proteome</keyword>
<sequence>MYKDVWKRFGAKILIVLCSVLLVGGVAIAAPRLRAAAPQKGVDKISLGDVYFEKDTATGYPPSPNDAISGAAFRVLNTPVTYSIGASGATTPEPNLQIEFTDPASAGTWDLNNGGTDWVLSTDNLTNHQETLREIKNAGTHRVGIKAGVQSSIFTQGPARFFEFVVNKAVVTGNVVTPYTTGFDKANYADTSNVKVNVNGYVLPESDYTVTSQPKAFVKGQTIADSEKVMLTAGQNKKAYINFRNFLVDGSEYVEYDFSLSKKIEDLNPKVTYSGGQVQIEIMDITYPLVSPTDYMSTTTSTTDSDGDPAVIVTITGQNNYSGTWTSDPIKVTQGPEKLVNLEYTTSAGVDGIPGVFDYNLDLGGVTYQLENEKIAPVWIQGNPTKKYGKNEFQVVECCIVDSQDDQTANILIGRTAGIVRMKLKLNTGEVGYIYYNVKQDLSKADIEILPYETTEQKPLKYNKKIQKVYPVIKFTDMSGKTSDPLAIKEDNPDFSVHYWIEKNGSGEEINKNPQEGKVTEARTYAGVVSMNINSKQTIGYYGTLDASQFGNDGLHYTVLPQEVKEADGSGKLTLKKKEYSQTVTEEKLLKDASIWCVDKINNTEYEVAPNDPGTTISWIYTDTKTGKEYASGWTKLPIGTYKLECSIQGNYEGSISTTFEISQYSNITGTVKACTDDDTTDHQYNKRQHKPDTTVTVRDKDNKITTLVQGTDYKVTYEDNINVVRDANGDPLENAKAHIRLNGSSSDDCILTFTIMPRKIKTIGNSSVGEGLTLDGATGFKQENGVWTYEYKGKNGRPVPDKLKYAITYKGQPDYLELEEGKDYTVEKENGDPSISKLFDVDGNPISSSGKLDTTTEYYFKIYPMGNFAAENDDFVLAGPFKYSKRSLKDNEKDLTCNFNPESLPYANRDDNLADIKTWIEDHLTVTDKGVNPAEDLLAKGTDAELTITIDPSDDKRSTDGTIAFTVTGTGSNYKDSITCKLNVGRNIADTEVVEDTNMGINANKFTNNELTLSGTEYTASGSSPDDPYELNFGHTSGYGTNLYYPDQNGDVLSVDGIAKGHYKIGKFGVPDANNVVSVTLQGVNGYYGKVTIKINVKKNDFNNTDYRIVFLEEVTYDGYEHKPKFKVQHKDASGNWVDLPDTCYDHKTVKWDRHTDASEQYDEKYKEDKWAFVEIEGSHGYGKTLKGYFPIKQRPLSSLDSNGLSTGEMDRCFSFKETGNVFSLPNIPYVPTTDVGDGNVVKTVDGAWQLITLFFTSPRNTSKSVELDANDFEFYCTGTQPLVANIDAAGNDTNVRTAPEHGDAWAVIKAKNNSNYKGVIIQKYEVTKVVIEDKEFSVLFNDKWQRFTGEQLHPTFDVVQYPGGDKTKPWKYKLIKDKDYEVIYGDDIFVSSNYKNDAGNSTYVIIKGIGNYATLGQTGMRANYVIYGRLTKDMNPFVTASNAYVAYNGYPSVGGTPTPGDEYRATITYNEDLRLMYESLKLRFEQKRAGCSYGETGSDTLTDGTIADRSRSTPITILVPPATEGECIVTANSQKSVGRGIITIVGQGNEKDTGLFSGSVDIPVTITASLKGLTDKTPGLWDNNNGSKSIAVTGSSITATSLQNALAGALKTINFGGKLLYYGVDYEFSPDSFQQQDLAIGENKKLVIIPSQKAKDEGYLTDEAVISYNLTSSISDVTPGVKIEPEYIYAHGNALVDSKWDFKITVNGVNLSNPYDYTVTIKDKNGDIIERATECGDYTYVIEGKGSYSGRLPQGEFTIVPYDLGKNKDKVNVVLKKTHVTYTGNIVLPEVEGVILSVGNNIDKELNDPNFNDGKNYGVRKGAGDNSIYTNWTDTSIVDVQKPVVEIYGIGNYTGVVEKEYLIEQKDIASDDITVEDILGYDYNNNEPIKPYPDIRYIERLANPDGGDDIINILLTLQGEEYNADKANSYKNWVQDGIHFTYQYLDDVHTAGHKRITIRGVGNFKGSREKTYEVGKLKLENTKLSFLSEESPVYDGTEQKPAFKLSYGSTDILTYMNGAISSNFISGSNVSCTFKNNVEASTENSKASVKIEIVGDSDNYEGEIIAYFSVLPAPLENHVRFMYRPAGSNADVNLSSYKLNLPFKGVGSPVYPGYADTDRELAEGEIGMYYDHPQKANHGKFLVPGENYYNNLTADENGFKIEYKYVEPDTDDTDIREEYRRDTPDYAGKVKVTITGRKNYAGSASFWYFIGEDISTDAKISISPTTTVFNAQKQYPEVKITGVDKNKCKIGNYRTEVKVENLIKPDDFINAGDYFIRVEGDPTKGTYATKPETLKYTITPRAFSNSLVIDGFKREYSYTGYDICPVGISVTDYIDKIKYKLTEDVDYILTYTNNLNAGTAYINIKGQNNFSGTASANFLITSSTISSGGSNGWNSFLDQGTGEISGATAVSPSDVNMSMDSIDAMYYTGKPLYPKISISGMTENIDYTVTFSNNVEVGTAVATINGIGNNTGTITKNFRIIAQLSKCTISPIPAQQYTGSEVKPSLTVKCGNSILMEGTDYTVTYSNNINIGTATATLRALNNANYTGTTSVKFSIGNDVGGFIISGYAPTYAYTGKAITPGVVVETGSRTLTPGTEYTVSYSNNVNAGTATITVTGVGKYSGKQTANFIIEPKSIQSCDTTDVKDRTYTGDAYTPDVTVSDGGKVLTKGVDYTVTYTNNTNPGMASILIQGTSSNYSGTKIISFKISAVAVKGLKATNVKYNSLKLKWTKQGYADGYQVCDSKSKVIKTVKTNSLTITGLTAGKTYKYKVRSYIRNADGTKSYGAFSSVLNATTKLRTPTVKVVSNAKGQARISWSKVSGASGYEIYYKKSSGAKYKKLKTVNNPNIRVCTVRGMKSGDRAYFRIRAFRKNGSKKVYSSLNPLKVITVK</sequence>
<dbReference type="PATRIC" id="fig|1235802.3.peg.1901"/>
<evidence type="ECO:0000313" key="2">
    <source>
        <dbReference type="EMBL" id="EMZ28768.1"/>
    </source>
</evidence>
<dbReference type="CDD" id="cd00063">
    <property type="entry name" value="FN3"/>
    <property type="match status" value="2"/>
</dbReference>
<dbReference type="SUPFAM" id="SSF49265">
    <property type="entry name" value="Fibronectin type III"/>
    <property type="match status" value="1"/>
</dbReference>
<dbReference type="HOGENOM" id="CLU_226500_0_0_9"/>
<accession>N2AQN9</accession>
<gene>
    <name evidence="2" type="ORF">C823_01795</name>
</gene>
<reference evidence="2 3" key="1">
    <citation type="journal article" date="2014" name="Genome Announc.">
        <title>Draft genome sequences of the altered schaedler flora, a defined bacterial community from gnotobiotic mice.</title>
        <authorList>
            <person name="Wannemuehler M.J."/>
            <person name="Overstreet A.M."/>
            <person name="Ward D.V."/>
            <person name="Phillips G.J."/>
        </authorList>
    </citation>
    <scope>NUCLEOTIDE SEQUENCE [LARGE SCALE GENOMIC DNA]</scope>
    <source>
        <strain evidence="2 3">ASF492</strain>
    </source>
</reference>
<feature type="domain" description="Fibronectin type-III" evidence="1">
    <location>
        <begin position="2798"/>
        <end position="2892"/>
    </location>
</feature>
<proteinExistence type="predicted"/>
<dbReference type="eggNOG" id="COG4733">
    <property type="taxonomic scope" value="Bacteria"/>
</dbReference>
<dbReference type="InterPro" id="IPR003961">
    <property type="entry name" value="FN3_dom"/>
</dbReference>
<evidence type="ECO:0000313" key="3">
    <source>
        <dbReference type="Proteomes" id="UP000012589"/>
    </source>
</evidence>
<dbReference type="OrthoDB" id="1771689at2"/>
<comment type="caution">
    <text evidence="2">The sequence shown here is derived from an EMBL/GenBank/DDBJ whole genome shotgun (WGS) entry which is preliminary data.</text>
</comment>
<evidence type="ECO:0000259" key="1">
    <source>
        <dbReference type="PROSITE" id="PS50853"/>
    </source>
</evidence>
<dbReference type="PROSITE" id="PS50853">
    <property type="entry name" value="FN3"/>
    <property type="match status" value="1"/>
</dbReference>
<dbReference type="Proteomes" id="UP000012589">
    <property type="component" value="Unassembled WGS sequence"/>
</dbReference>
<dbReference type="InterPro" id="IPR036116">
    <property type="entry name" value="FN3_sf"/>
</dbReference>
<dbReference type="EMBL" id="AQFT01000057">
    <property type="protein sequence ID" value="EMZ28768.1"/>
    <property type="molecule type" value="Genomic_DNA"/>
</dbReference>
<dbReference type="STRING" id="1235802.C823_01795"/>
<protein>
    <recommendedName>
        <fullName evidence="1">Fibronectin type-III domain-containing protein</fullName>
    </recommendedName>
</protein>
<name>N2AQN9_9FIRM</name>
<dbReference type="eggNOG" id="COG3209">
    <property type="taxonomic scope" value="Bacteria"/>
</dbReference>
<dbReference type="Pfam" id="PF00041">
    <property type="entry name" value="fn3"/>
    <property type="match status" value="1"/>
</dbReference>
<dbReference type="InterPro" id="IPR013783">
    <property type="entry name" value="Ig-like_fold"/>
</dbReference>
<dbReference type="Gene3D" id="2.60.40.10">
    <property type="entry name" value="Immunoglobulins"/>
    <property type="match status" value="2"/>
</dbReference>